<accession>A0ABY7H9C7</accession>
<keyword evidence="2" id="KW-0378">Hydrolase</keyword>
<dbReference type="Pfam" id="PF00561">
    <property type="entry name" value="Abhydrolase_1"/>
    <property type="match status" value="1"/>
</dbReference>
<dbReference type="EC" id="3.1.1.24" evidence="2"/>
<dbReference type="PRINTS" id="PR00111">
    <property type="entry name" value="ABHYDROLASE"/>
</dbReference>
<dbReference type="EMBL" id="CP114040">
    <property type="protein sequence ID" value="WAS95880.1"/>
    <property type="molecule type" value="Genomic_DNA"/>
</dbReference>
<dbReference type="GO" id="GO:0047570">
    <property type="term" value="F:3-oxoadipate enol-lactonase activity"/>
    <property type="evidence" value="ECO:0007669"/>
    <property type="project" value="UniProtKB-EC"/>
</dbReference>
<keyword evidence="3" id="KW-1185">Reference proteome</keyword>
<dbReference type="RefSeq" id="WP_269038223.1">
    <property type="nucleotide sequence ID" value="NZ_CP114040.1"/>
</dbReference>
<feature type="domain" description="AB hydrolase-1" evidence="1">
    <location>
        <begin position="34"/>
        <end position="251"/>
    </location>
</feature>
<dbReference type="InterPro" id="IPR000073">
    <property type="entry name" value="AB_hydrolase_1"/>
</dbReference>
<name>A0ABY7H9C7_9BACT</name>
<dbReference type="InterPro" id="IPR029058">
    <property type="entry name" value="AB_hydrolase_fold"/>
</dbReference>
<dbReference type="PANTHER" id="PTHR43433">
    <property type="entry name" value="HYDROLASE, ALPHA/BETA FOLD FAMILY PROTEIN"/>
    <property type="match status" value="1"/>
</dbReference>
<dbReference type="Gene3D" id="3.40.50.1820">
    <property type="entry name" value="alpha/beta hydrolase"/>
    <property type="match status" value="1"/>
</dbReference>
<organism evidence="2 3">
    <name type="scientific">Nannocystis punicea</name>
    <dbReference type="NCBI Taxonomy" id="2995304"/>
    <lineage>
        <taxon>Bacteria</taxon>
        <taxon>Pseudomonadati</taxon>
        <taxon>Myxococcota</taxon>
        <taxon>Polyangia</taxon>
        <taxon>Nannocystales</taxon>
        <taxon>Nannocystaceae</taxon>
        <taxon>Nannocystis</taxon>
    </lineage>
</organism>
<dbReference type="SUPFAM" id="SSF53474">
    <property type="entry name" value="alpha/beta-Hydrolases"/>
    <property type="match status" value="1"/>
</dbReference>
<dbReference type="InterPro" id="IPR026968">
    <property type="entry name" value="PcaD/CatD"/>
</dbReference>
<evidence type="ECO:0000259" key="1">
    <source>
        <dbReference type="Pfam" id="PF00561"/>
    </source>
</evidence>
<dbReference type="InterPro" id="IPR050471">
    <property type="entry name" value="AB_hydrolase"/>
</dbReference>
<dbReference type="PANTHER" id="PTHR43433:SF5">
    <property type="entry name" value="AB HYDROLASE-1 DOMAIN-CONTAINING PROTEIN"/>
    <property type="match status" value="1"/>
</dbReference>
<proteinExistence type="predicted"/>
<sequence>MNDVSFFTAGDGTRIAYRLDGPADAPVLALSNSIGTTMAMWDGQISPLTRRFRVLRHDTRGHGASAVPVGAYSLDRLGRDVLELLDALGIERAHLLGLSLGGLIGQWLGVHAPERLGKLVLSNTAAHLGPARQWDERIAAVLQAPDMKDTAEIFLANWFPPAMLQAGGPVVDAFRAMLLATDRRGLAGAWAAVRDTDLRRTIALIQAPTLVIAGRDDTVTSLAHGEQIAATVPGARLVVLPAVHLSNIEHPQTFAAMVLDFLAEA</sequence>
<dbReference type="NCBIfam" id="TIGR02427">
    <property type="entry name" value="protocat_pcaD"/>
    <property type="match status" value="1"/>
</dbReference>
<protein>
    <submittedName>
        <fullName evidence="2">3-oxoadipate enol-lactonase</fullName>
        <ecNumber evidence="2">3.1.1.24</ecNumber>
    </submittedName>
</protein>
<evidence type="ECO:0000313" key="3">
    <source>
        <dbReference type="Proteomes" id="UP001164459"/>
    </source>
</evidence>
<evidence type="ECO:0000313" key="2">
    <source>
        <dbReference type="EMBL" id="WAS95880.1"/>
    </source>
</evidence>
<gene>
    <name evidence="2" type="primary">pcaD</name>
    <name evidence="2" type="ORF">O0S08_06925</name>
</gene>
<dbReference type="Proteomes" id="UP001164459">
    <property type="component" value="Chromosome"/>
</dbReference>
<reference evidence="2" key="1">
    <citation type="submission" date="2022-11" db="EMBL/GenBank/DDBJ databases">
        <title>Minimal conservation of predation-associated metabolite biosynthetic gene clusters underscores biosynthetic potential of Myxococcota including descriptions for ten novel species: Archangium lansinium sp. nov., Myxococcus landrumus sp. nov., Nannocystis bai.</title>
        <authorList>
            <person name="Ahearne A."/>
            <person name="Stevens C."/>
            <person name="Dowd S."/>
        </authorList>
    </citation>
    <scope>NUCLEOTIDE SEQUENCE</scope>
    <source>
        <strain evidence="2">Fl3</strain>
    </source>
</reference>